<accession>A0A835PRG3</accession>
<evidence type="ECO:0000259" key="5">
    <source>
        <dbReference type="Pfam" id="PF13178"/>
    </source>
</evidence>
<feature type="compositionally biased region" description="Polar residues" evidence="4">
    <location>
        <begin position="237"/>
        <end position="252"/>
    </location>
</feature>
<evidence type="ECO:0000256" key="4">
    <source>
        <dbReference type="SAM" id="MobiDB-lite"/>
    </source>
</evidence>
<evidence type="ECO:0000313" key="7">
    <source>
        <dbReference type="Proteomes" id="UP000639772"/>
    </source>
</evidence>
<feature type="compositionally biased region" description="Low complexity" evidence="4">
    <location>
        <begin position="209"/>
        <end position="224"/>
    </location>
</feature>
<dbReference type="OrthoDB" id="1686972at2759"/>
<comment type="caution">
    <text evidence="6">The sequence shown here is derived from an EMBL/GenBank/DDBJ whole genome shotgun (WGS) entry which is preliminary data.</text>
</comment>
<feature type="region of interest" description="Disordered" evidence="4">
    <location>
        <begin position="433"/>
        <end position="466"/>
    </location>
</feature>
<dbReference type="Gene3D" id="1.20.5.190">
    <property type="match status" value="1"/>
</dbReference>
<evidence type="ECO:0000256" key="1">
    <source>
        <dbReference type="ARBA" id="ARBA00022860"/>
    </source>
</evidence>
<dbReference type="InterPro" id="IPR000048">
    <property type="entry name" value="IQ_motif_EF-hand-BS"/>
</dbReference>
<dbReference type="Proteomes" id="UP000639772">
    <property type="component" value="Chromosome 12"/>
</dbReference>
<comment type="similarity">
    <text evidence="2">Belongs to the IQD family.</text>
</comment>
<feature type="region of interest" description="Disordered" evidence="4">
    <location>
        <begin position="1"/>
        <end position="29"/>
    </location>
</feature>
<comment type="subunit">
    <text evidence="3">Binds to multiple calmodulin (CaM) in the presence of Ca(2+) and CaM-like proteins.</text>
</comment>
<dbReference type="AlphaFoldDB" id="A0A835PRG3"/>
<evidence type="ECO:0000313" key="6">
    <source>
        <dbReference type="EMBL" id="KAG0458901.1"/>
    </source>
</evidence>
<name>A0A835PRG3_VANPL</name>
<feature type="region of interest" description="Disordered" evidence="4">
    <location>
        <begin position="349"/>
        <end position="371"/>
    </location>
</feature>
<dbReference type="PANTHER" id="PTHR32295:SF11">
    <property type="entry name" value="PROTEIN IQ-DOMAIN 22"/>
    <property type="match status" value="1"/>
</dbReference>
<dbReference type="Pfam" id="PF00612">
    <property type="entry name" value="IQ"/>
    <property type="match status" value="1"/>
</dbReference>
<proteinExistence type="inferred from homology"/>
<dbReference type="Pfam" id="PF13178">
    <property type="entry name" value="DUF4005"/>
    <property type="match status" value="1"/>
</dbReference>
<feature type="compositionally biased region" description="Basic and acidic residues" evidence="4">
    <location>
        <begin position="15"/>
        <end position="29"/>
    </location>
</feature>
<gene>
    <name evidence="6" type="ORF">HPP92_022029</name>
</gene>
<dbReference type="EMBL" id="JADCNM010000012">
    <property type="protein sequence ID" value="KAG0458901.1"/>
    <property type="molecule type" value="Genomic_DNA"/>
</dbReference>
<organism evidence="6 7">
    <name type="scientific">Vanilla planifolia</name>
    <name type="common">Vanilla</name>
    <dbReference type="NCBI Taxonomy" id="51239"/>
    <lineage>
        <taxon>Eukaryota</taxon>
        <taxon>Viridiplantae</taxon>
        <taxon>Streptophyta</taxon>
        <taxon>Embryophyta</taxon>
        <taxon>Tracheophyta</taxon>
        <taxon>Spermatophyta</taxon>
        <taxon>Magnoliopsida</taxon>
        <taxon>Liliopsida</taxon>
        <taxon>Asparagales</taxon>
        <taxon>Orchidaceae</taxon>
        <taxon>Vanilloideae</taxon>
        <taxon>Vanilleae</taxon>
        <taxon>Vanilla</taxon>
    </lineage>
</organism>
<dbReference type="PANTHER" id="PTHR32295">
    <property type="entry name" value="IQ-DOMAIN 5-RELATED"/>
    <property type="match status" value="1"/>
</dbReference>
<feature type="compositionally biased region" description="Polar residues" evidence="4">
    <location>
        <begin position="349"/>
        <end position="361"/>
    </location>
</feature>
<feature type="region of interest" description="Disordered" evidence="4">
    <location>
        <begin position="209"/>
        <end position="267"/>
    </location>
</feature>
<protein>
    <recommendedName>
        <fullName evidence="5">DUF4005 domain-containing protein</fullName>
    </recommendedName>
</protein>
<feature type="domain" description="DUF4005" evidence="5">
    <location>
        <begin position="396"/>
        <end position="451"/>
    </location>
</feature>
<dbReference type="GO" id="GO:0005516">
    <property type="term" value="F:calmodulin binding"/>
    <property type="evidence" value="ECO:0007669"/>
    <property type="project" value="UniProtKB-KW"/>
</dbReference>
<evidence type="ECO:0000256" key="3">
    <source>
        <dbReference type="ARBA" id="ARBA00024378"/>
    </source>
</evidence>
<keyword evidence="1" id="KW-0112">Calmodulin-binding</keyword>
<dbReference type="SMART" id="SM00015">
    <property type="entry name" value="IQ"/>
    <property type="match status" value="2"/>
</dbReference>
<dbReference type="PROSITE" id="PS50096">
    <property type="entry name" value="IQ"/>
    <property type="match status" value="2"/>
</dbReference>
<reference evidence="6 7" key="1">
    <citation type="journal article" date="2020" name="Nat. Food">
        <title>A phased Vanilla planifolia genome enables genetic improvement of flavour and production.</title>
        <authorList>
            <person name="Hasing T."/>
            <person name="Tang H."/>
            <person name="Brym M."/>
            <person name="Khazi F."/>
            <person name="Huang T."/>
            <person name="Chambers A.H."/>
        </authorList>
    </citation>
    <scope>NUCLEOTIDE SEQUENCE [LARGE SCALE GENOMIC DNA]</scope>
    <source>
        <tissue evidence="6">Leaf</tissue>
    </source>
</reference>
<sequence>MGKAGRWLRGLLSGKKAEEEGRAAENQPFKEKKKWDFIKSFREKDKGRAQKEQPLPRVAAVAEAVSQQRKWSYRETRETYLGCSPARSRSLADGEEQNKRAIAVAAATAAVAEAAVAAAQAAAAVVRLTSSGKSGGFCTAGMKLEEWAAVKVQASFRGYLARRALRALKGLVKLQALVRGNIVRKKAAETLRCMQALVRVQARARACRAIGSETSRSSKSSRSNPSPPTPEKYESSILRSANNSYHSGSLKRSSSKKTRMDAANKYSGHSGNWNWLDQWMEERYWDTRQVSKAMDDEKYTKILEVDTCKPPQFNSRRRANHLQYACSPTNSNQNSRNLASVPDFASKDSTTARLSVPSPSSFDDRHESPSPLRLPIVVEPVNMGESPQFFSAASRPGSSRRSPFTPAKSECSRSLFSGYTDYPNYMAYTESSRAKVRSQSAPKQRPECEKSSWIKRPSAHGFGGQQAATSLRYSFVNKQYPS</sequence>
<evidence type="ECO:0000256" key="2">
    <source>
        <dbReference type="ARBA" id="ARBA00024341"/>
    </source>
</evidence>
<dbReference type="InterPro" id="IPR025064">
    <property type="entry name" value="DUF4005"/>
</dbReference>